<name>A0A4R4ZSX9_9ACTN</name>
<accession>A0A4R4ZSX9</accession>
<feature type="signal peptide" evidence="1">
    <location>
        <begin position="1"/>
        <end position="26"/>
    </location>
</feature>
<sequence length="251" mass="25772">MTKTRNLVLGLVGLLMIAACSTTSKTSPSEPPASSAKPSSAKVVLLGDSIAVGESLALEAALKASGVGYQSLAAAGGGNVVGPFSAEGWKKLPAAITAARPTTVVYQITTYDWGTAAEQKAAYRKLLALVTAAGAKLVIVTMPPIKADDFYKPHLADLARTTAVAREVAAESAGKASVLDAAEVWGPAYQQQKDGKADRSTDGIHTCPQGAARFTNWLLGNLATATPGFTPAAADSWANTGWAADKHFKGC</sequence>
<dbReference type="CDD" id="cd00229">
    <property type="entry name" value="SGNH_hydrolase"/>
    <property type="match status" value="1"/>
</dbReference>
<dbReference type="RefSeq" id="WP_132166481.1">
    <property type="nucleotide sequence ID" value="NZ_SMKX01000015.1"/>
</dbReference>
<dbReference type="EMBL" id="SMKX01000015">
    <property type="protein sequence ID" value="TDD61386.1"/>
    <property type="molecule type" value="Genomic_DNA"/>
</dbReference>
<organism evidence="3 4">
    <name type="scientific">Kribbella antibiotica</name>
    <dbReference type="NCBI Taxonomy" id="190195"/>
    <lineage>
        <taxon>Bacteria</taxon>
        <taxon>Bacillati</taxon>
        <taxon>Actinomycetota</taxon>
        <taxon>Actinomycetes</taxon>
        <taxon>Propionibacteriales</taxon>
        <taxon>Kribbellaceae</taxon>
        <taxon>Kribbella</taxon>
    </lineage>
</organism>
<evidence type="ECO:0000313" key="4">
    <source>
        <dbReference type="Proteomes" id="UP000295124"/>
    </source>
</evidence>
<feature type="domain" description="SGNH hydrolase-type esterase" evidence="2">
    <location>
        <begin position="45"/>
        <end position="212"/>
    </location>
</feature>
<keyword evidence="1" id="KW-0732">Signal</keyword>
<gene>
    <name evidence="3" type="ORF">E1263_07715</name>
</gene>
<reference evidence="3 4" key="1">
    <citation type="submission" date="2019-03" db="EMBL/GenBank/DDBJ databases">
        <title>Draft genome sequences of novel Actinobacteria.</title>
        <authorList>
            <person name="Sahin N."/>
            <person name="Ay H."/>
            <person name="Saygin H."/>
        </authorList>
    </citation>
    <scope>NUCLEOTIDE SEQUENCE [LARGE SCALE GENOMIC DNA]</scope>
    <source>
        <strain evidence="3 4">JCM 13523</strain>
    </source>
</reference>
<protein>
    <submittedName>
        <fullName evidence="3">SGNH/GDSL hydrolase family protein</fullName>
    </submittedName>
</protein>
<proteinExistence type="predicted"/>
<dbReference type="InterPro" id="IPR013830">
    <property type="entry name" value="SGNH_hydro"/>
</dbReference>
<evidence type="ECO:0000259" key="2">
    <source>
        <dbReference type="Pfam" id="PF13472"/>
    </source>
</evidence>
<dbReference type="InterPro" id="IPR036514">
    <property type="entry name" value="SGNH_hydro_sf"/>
</dbReference>
<evidence type="ECO:0000313" key="3">
    <source>
        <dbReference type="EMBL" id="TDD61386.1"/>
    </source>
</evidence>
<comment type="caution">
    <text evidence="3">The sequence shown here is derived from an EMBL/GenBank/DDBJ whole genome shotgun (WGS) entry which is preliminary data.</text>
</comment>
<keyword evidence="4" id="KW-1185">Reference proteome</keyword>
<dbReference type="SUPFAM" id="SSF52266">
    <property type="entry name" value="SGNH hydrolase"/>
    <property type="match status" value="1"/>
</dbReference>
<dbReference type="Gene3D" id="3.40.50.1110">
    <property type="entry name" value="SGNH hydrolase"/>
    <property type="match status" value="1"/>
</dbReference>
<evidence type="ECO:0000256" key="1">
    <source>
        <dbReference type="SAM" id="SignalP"/>
    </source>
</evidence>
<dbReference type="AlphaFoldDB" id="A0A4R4ZSX9"/>
<dbReference type="Pfam" id="PF13472">
    <property type="entry name" value="Lipase_GDSL_2"/>
    <property type="match status" value="1"/>
</dbReference>
<keyword evidence="3" id="KW-0378">Hydrolase</keyword>
<dbReference type="OrthoDB" id="3615791at2"/>
<dbReference type="PROSITE" id="PS51257">
    <property type="entry name" value="PROKAR_LIPOPROTEIN"/>
    <property type="match status" value="1"/>
</dbReference>
<dbReference type="GO" id="GO:0016787">
    <property type="term" value="F:hydrolase activity"/>
    <property type="evidence" value="ECO:0007669"/>
    <property type="project" value="UniProtKB-KW"/>
</dbReference>
<dbReference type="Proteomes" id="UP000295124">
    <property type="component" value="Unassembled WGS sequence"/>
</dbReference>
<feature type="chain" id="PRO_5039531845" evidence="1">
    <location>
        <begin position="27"/>
        <end position="251"/>
    </location>
</feature>